<dbReference type="GeneID" id="25326414"/>
<evidence type="ECO:0000313" key="3">
    <source>
        <dbReference type="EMBL" id="KIW55781.1"/>
    </source>
</evidence>
<dbReference type="Gene3D" id="3.10.450.50">
    <property type="match status" value="1"/>
</dbReference>
<dbReference type="Pfam" id="PF13577">
    <property type="entry name" value="SnoaL_4"/>
    <property type="match status" value="1"/>
</dbReference>
<dbReference type="OrthoDB" id="2533647at2759"/>
<sequence length="239" mass="27685">MPDLHSLPAGSRPENAVRNNGPENLVFERYKLRELAEGWPAYRDACEWENLKSIFHPDAYIYTTWTGRTHHLDFIAASQKGMDNGAFIMHRCHGVASDINLDATRAVTKMKATITQRFNLDGCEADAESDCRFCFFWVKTEAGEWRARYVRHWYEKDKLIPVNPNKVPKLDEQELQRYPSGYRYLAYCQEKTMGVKVLLDMPGHRRESGVSGGSQACGDKHDLLYWQCKRWVEGEVFEI</sequence>
<evidence type="ECO:0000313" key="4">
    <source>
        <dbReference type="Proteomes" id="UP000054342"/>
    </source>
</evidence>
<dbReference type="InterPro" id="IPR037401">
    <property type="entry name" value="SnoaL-like"/>
</dbReference>
<dbReference type="SUPFAM" id="SSF54427">
    <property type="entry name" value="NTF2-like"/>
    <property type="match status" value="1"/>
</dbReference>
<evidence type="ECO:0000259" key="2">
    <source>
        <dbReference type="Pfam" id="PF13577"/>
    </source>
</evidence>
<feature type="region of interest" description="Disordered" evidence="1">
    <location>
        <begin position="1"/>
        <end position="20"/>
    </location>
</feature>
<protein>
    <recommendedName>
        <fullName evidence="2">SnoaL-like domain-containing protein</fullName>
    </recommendedName>
</protein>
<dbReference type="RefSeq" id="XP_013316365.1">
    <property type="nucleotide sequence ID" value="XM_013460911.1"/>
</dbReference>
<proteinExistence type="predicted"/>
<evidence type="ECO:0000256" key="1">
    <source>
        <dbReference type="SAM" id="MobiDB-lite"/>
    </source>
</evidence>
<name>A0A0D2BTG8_9EURO</name>
<dbReference type="AlphaFoldDB" id="A0A0D2BTG8"/>
<dbReference type="EMBL" id="KN847319">
    <property type="protein sequence ID" value="KIW55781.1"/>
    <property type="molecule type" value="Genomic_DNA"/>
</dbReference>
<organism evidence="3 4">
    <name type="scientific">Exophiala xenobiotica</name>
    <dbReference type="NCBI Taxonomy" id="348802"/>
    <lineage>
        <taxon>Eukaryota</taxon>
        <taxon>Fungi</taxon>
        <taxon>Dikarya</taxon>
        <taxon>Ascomycota</taxon>
        <taxon>Pezizomycotina</taxon>
        <taxon>Eurotiomycetes</taxon>
        <taxon>Chaetothyriomycetidae</taxon>
        <taxon>Chaetothyriales</taxon>
        <taxon>Herpotrichiellaceae</taxon>
        <taxon>Exophiala</taxon>
    </lineage>
</organism>
<feature type="domain" description="SnoaL-like" evidence="2">
    <location>
        <begin position="29"/>
        <end position="150"/>
    </location>
</feature>
<gene>
    <name evidence="3" type="ORF">PV05_04506</name>
</gene>
<reference evidence="3 4" key="1">
    <citation type="submission" date="2015-01" db="EMBL/GenBank/DDBJ databases">
        <title>The Genome Sequence of Exophiala xenobiotica CBS118157.</title>
        <authorList>
            <consortium name="The Broad Institute Genomics Platform"/>
            <person name="Cuomo C."/>
            <person name="de Hoog S."/>
            <person name="Gorbushina A."/>
            <person name="Stielow B."/>
            <person name="Teixiera M."/>
            <person name="Abouelleil A."/>
            <person name="Chapman S.B."/>
            <person name="Priest M."/>
            <person name="Young S.K."/>
            <person name="Wortman J."/>
            <person name="Nusbaum C."/>
            <person name="Birren B."/>
        </authorList>
    </citation>
    <scope>NUCLEOTIDE SEQUENCE [LARGE SCALE GENOMIC DNA]</scope>
    <source>
        <strain evidence="3 4">CBS 118157</strain>
    </source>
</reference>
<keyword evidence="4" id="KW-1185">Reference proteome</keyword>
<dbReference type="InterPro" id="IPR032710">
    <property type="entry name" value="NTF2-like_dom_sf"/>
</dbReference>
<accession>A0A0D2BTG8</accession>
<dbReference type="Proteomes" id="UP000054342">
    <property type="component" value="Unassembled WGS sequence"/>
</dbReference>
<dbReference type="HOGENOM" id="CLU_067875_0_0_1"/>